<dbReference type="EMBL" id="UZAH01037186">
    <property type="protein sequence ID" value="VDP48438.1"/>
    <property type="molecule type" value="Genomic_DNA"/>
</dbReference>
<evidence type="ECO:0000313" key="2">
    <source>
        <dbReference type="Proteomes" id="UP000050761"/>
    </source>
</evidence>
<organism evidence="2 3">
    <name type="scientific">Heligmosomoides polygyrus</name>
    <name type="common">Parasitic roundworm</name>
    <dbReference type="NCBI Taxonomy" id="6339"/>
    <lineage>
        <taxon>Eukaryota</taxon>
        <taxon>Metazoa</taxon>
        <taxon>Ecdysozoa</taxon>
        <taxon>Nematoda</taxon>
        <taxon>Chromadorea</taxon>
        <taxon>Rhabditida</taxon>
        <taxon>Rhabditina</taxon>
        <taxon>Rhabditomorpha</taxon>
        <taxon>Strongyloidea</taxon>
        <taxon>Heligmosomidae</taxon>
        <taxon>Heligmosomoides</taxon>
    </lineage>
</organism>
<protein>
    <submittedName>
        <fullName evidence="3">NPH3 domain-containing protein</fullName>
    </submittedName>
</protein>
<sequence length="360" mass="41160">MTGFEVVRRCPRLVHLYTGLKVPDDPTRFDLDVLLRSYQTFWNTAAPSTEGRVAPLDEDAEDSDGGRAMMCVMPELRHLSFWNAPEKVFTIMAKNGIRLETLQFGQLDQSLSRLCSLDSIMQALFKFNQPKYECYKLAVSHLKMYLHAMPVVSLDYYLPQLMMGINDFEDLDCHLPPSTSCVTISLSLPTIGAKRCVSSLLQFIRRLASVNAYPDLEELHLQVWGIRCAEKLLNRVTDHLSDVRRLSVIAMPLEEDRSRLIDLISHVASSCHRLESLRLSAELMRLLIDEYGDLWKTNWRMAIARVAKECGLRDSCDLEVDTLPRVSGCDEYFVVPSFPQVFGNFIRFLAREEDQVTITI</sequence>
<evidence type="ECO:0000313" key="1">
    <source>
        <dbReference type="EMBL" id="VDP48438.1"/>
    </source>
</evidence>
<reference evidence="1 2" key="1">
    <citation type="submission" date="2018-11" db="EMBL/GenBank/DDBJ databases">
        <authorList>
            <consortium name="Pathogen Informatics"/>
        </authorList>
    </citation>
    <scope>NUCLEOTIDE SEQUENCE [LARGE SCALE GENOMIC DNA]</scope>
</reference>
<gene>
    <name evidence="1" type="ORF">HPBE_LOCUS24988</name>
</gene>
<dbReference type="OrthoDB" id="5857595at2759"/>
<reference evidence="3" key="2">
    <citation type="submission" date="2019-09" db="UniProtKB">
        <authorList>
            <consortium name="WormBaseParasite"/>
        </authorList>
    </citation>
    <scope>IDENTIFICATION</scope>
</reference>
<accession>A0A183GQL9</accession>
<keyword evidence="2" id="KW-1185">Reference proteome</keyword>
<proteinExistence type="predicted"/>
<accession>A0A3P8ENR9</accession>
<name>A0A183GQL9_HELPZ</name>
<dbReference type="Proteomes" id="UP000050761">
    <property type="component" value="Unassembled WGS sequence"/>
</dbReference>
<evidence type="ECO:0000313" key="3">
    <source>
        <dbReference type="WBParaSite" id="HPBE_0002498901-mRNA-1"/>
    </source>
</evidence>
<dbReference type="WBParaSite" id="HPBE_0002498901-mRNA-1">
    <property type="protein sequence ID" value="HPBE_0002498901-mRNA-1"/>
    <property type="gene ID" value="HPBE_0002498901"/>
</dbReference>
<dbReference type="AlphaFoldDB" id="A0A183GQL9"/>